<accession>A0A9Q8SCR2</accession>
<organism evidence="2 3">
    <name type="scientific">Colletotrichum lupini</name>
    <dbReference type="NCBI Taxonomy" id="145971"/>
    <lineage>
        <taxon>Eukaryota</taxon>
        <taxon>Fungi</taxon>
        <taxon>Dikarya</taxon>
        <taxon>Ascomycota</taxon>
        <taxon>Pezizomycotina</taxon>
        <taxon>Sordariomycetes</taxon>
        <taxon>Hypocreomycetidae</taxon>
        <taxon>Glomerellales</taxon>
        <taxon>Glomerellaceae</taxon>
        <taxon>Colletotrichum</taxon>
        <taxon>Colletotrichum acutatum species complex</taxon>
    </lineage>
</organism>
<protein>
    <submittedName>
        <fullName evidence="2">Uncharacterized protein</fullName>
    </submittedName>
</protein>
<keyword evidence="3" id="KW-1185">Reference proteome</keyword>
<gene>
    <name evidence="2" type="ORF">CLUP02_00780</name>
</gene>
<feature type="compositionally biased region" description="Gly residues" evidence="1">
    <location>
        <begin position="1"/>
        <end position="10"/>
    </location>
</feature>
<dbReference type="EMBL" id="CP019471">
    <property type="protein sequence ID" value="UQC74132.1"/>
    <property type="molecule type" value="Genomic_DNA"/>
</dbReference>
<evidence type="ECO:0000313" key="2">
    <source>
        <dbReference type="EMBL" id="UQC74132.1"/>
    </source>
</evidence>
<feature type="region of interest" description="Disordered" evidence="1">
    <location>
        <begin position="1"/>
        <end position="34"/>
    </location>
</feature>
<dbReference type="KEGG" id="clup:CLUP02_00780"/>
<name>A0A9Q8SCR2_9PEZI</name>
<evidence type="ECO:0000313" key="3">
    <source>
        <dbReference type="Proteomes" id="UP000830671"/>
    </source>
</evidence>
<dbReference type="Proteomes" id="UP000830671">
    <property type="component" value="Chromosome 1"/>
</dbReference>
<evidence type="ECO:0000256" key="1">
    <source>
        <dbReference type="SAM" id="MobiDB-lite"/>
    </source>
</evidence>
<dbReference type="RefSeq" id="XP_049135783.1">
    <property type="nucleotide sequence ID" value="XM_049279826.1"/>
</dbReference>
<reference evidence="2" key="1">
    <citation type="journal article" date="2021" name="Mol. Plant Microbe Interact.">
        <title>Complete Genome Sequence of the Plant-Pathogenic Fungus Colletotrichum lupini.</title>
        <authorList>
            <person name="Baroncelli R."/>
            <person name="Pensec F."/>
            <person name="Da Lio D."/>
            <person name="Boufleur T."/>
            <person name="Vicente I."/>
            <person name="Sarrocco S."/>
            <person name="Picot A."/>
            <person name="Baraldi E."/>
            <person name="Sukno S."/>
            <person name="Thon M."/>
            <person name="Le Floch G."/>
        </authorList>
    </citation>
    <scope>NUCLEOTIDE SEQUENCE</scope>
    <source>
        <strain evidence="2">IMI 504893</strain>
    </source>
</reference>
<dbReference type="AlphaFoldDB" id="A0A9Q8SCR2"/>
<dbReference type="GeneID" id="73334836"/>
<sequence length="106" mass="11722">MVAAAGGGDGSSPFMTVIGKRHDTHDRKRNAKKGRLGGFGHWRLRVRLILQLFSPGGGSGDVRRFSARCRYLYYECHGNEDYATMSDPKYLCMFSTYGVNDVVGVA</sequence>
<proteinExistence type="predicted"/>